<dbReference type="AlphaFoldDB" id="A0A7W6FZU4"/>
<evidence type="ECO:0000256" key="3">
    <source>
        <dbReference type="ARBA" id="ARBA00022827"/>
    </source>
</evidence>
<comment type="cofactor">
    <cofactor evidence="1">
        <name>FAD</name>
        <dbReference type="ChEBI" id="CHEBI:57692"/>
    </cofactor>
</comment>
<dbReference type="Proteomes" id="UP000561459">
    <property type="component" value="Unassembled WGS sequence"/>
</dbReference>
<organism evidence="6 7">
    <name type="scientific">Novosphingobium fluoreni</name>
    <dbReference type="NCBI Taxonomy" id="1391222"/>
    <lineage>
        <taxon>Bacteria</taxon>
        <taxon>Pseudomonadati</taxon>
        <taxon>Pseudomonadota</taxon>
        <taxon>Alphaproteobacteria</taxon>
        <taxon>Sphingomonadales</taxon>
        <taxon>Sphingomonadaceae</taxon>
        <taxon>Novosphingobium</taxon>
    </lineage>
</organism>
<dbReference type="EMBL" id="JACIDY010000004">
    <property type="protein sequence ID" value="MBB3940502.1"/>
    <property type="molecule type" value="Genomic_DNA"/>
</dbReference>
<feature type="domain" description="FAD-dependent oxidoreductase 2 FAD-binding" evidence="5">
    <location>
        <begin position="13"/>
        <end position="552"/>
    </location>
</feature>
<dbReference type="SUPFAM" id="SSF51905">
    <property type="entry name" value="FAD/NAD(P)-binding domain"/>
    <property type="match status" value="1"/>
</dbReference>
<proteinExistence type="predicted"/>
<dbReference type="Gene3D" id="3.90.700.10">
    <property type="entry name" value="Succinate dehydrogenase/fumarate reductase flavoprotein, catalytic domain"/>
    <property type="match status" value="1"/>
</dbReference>
<evidence type="ECO:0000313" key="7">
    <source>
        <dbReference type="Proteomes" id="UP000561459"/>
    </source>
</evidence>
<dbReference type="Pfam" id="PF00890">
    <property type="entry name" value="FAD_binding_2"/>
    <property type="match status" value="1"/>
</dbReference>
<dbReference type="EC" id="1.3.99.4" evidence="6"/>
<name>A0A7W6FZU4_9SPHN</name>
<sequence>MRLKDWELQDEYDLVIVGSGGASFCAALAAKSLGKRPVILEKQSVVGGSTSFSGGVWWVPDNPLLAGAGVEDSFDKAHEYLANCVDHSGPAVTEERTRAFLKSAPRMVAFLQSLGVRIRRPTDAWPDYYDDLPGGVPEGRSLLAEPFDMHQLGEYEPWLAMHPMMTTLPFGVDEVPTLFLLKRNWAGKRKAVKFALMTVLNKLLGRRIVANGAAIQGQMVKVAVEHDIPFFRDVPVDDLIVADNRVIGVKATYRGKPVEVRARDGVLVNAGGFSRNDDMRKRYGHQPINAGWTNANPGDTGELMRAMMALGAATECLDTAVWCMTSFAPDGSWPKGAQQNGYPYPFMHILDTSFPHGIIVDRDGRRMVNESGSYQEVGEKIFERHLKTGRGLPAWAIMDSRHRKRYPWGTLPPGVTPKEWIETGYMKKAGSLGELAAICGINPVGLKDEVARFNGFAQSGVDQDFNRGGRAFDRSHGDPTVSPNPNLGEIAEPPFYAVALHHGDVGTSGGVVTDEFARVRRPDGSVIRGLYAAGNVAASPFGRTYPGAGASISSAFTFGYIAAHHMAKSNKLIDLVG</sequence>
<keyword evidence="2" id="KW-0285">Flavoprotein</keyword>
<evidence type="ECO:0000256" key="2">
    <source>
        <dbReference type="ARBA" id="ARBA00022630"/>
    </source>
</evidence>
<dbReference type="GO" id="GO:0008202">
    <property type="term" value="P:steroid metabolic process"/>
    <property type="evidence" value="ECO:0007669"/>
    <property type="project" value="UniProtKB-ARBA"/>
</dbReference>
<reference evidence="6 7" key="1">
    <citation type="submission" date="2020-08" db="EMBL/GenBank/DDBJ databases">
        <title>Genomic Encyclopedia of Type Strains, Phase IV (KMG-IV): sequencing the most valuable type-strain genomes for metagenomic binning, comparative biology and taxonomic classification.</title>
        <authorList>
            <person name="Goeker M."/>
        </authorList>
    </citation>
    <scope>NUCLEOTIDE SEQUENCE [LARGE SCALE GENOMIC DNA]</scope>
    <source>
        <strain evidence="6 7">DSM 27568</strain>
    </source>
</reference>
<dbReference type="SUPFAM" id="SSF56425">
    <property type="entry name" value="Succinate dehydrogenase/fumarate reductase flavoprotein, catalytic domain"/>
    <property type="match status" value="1"/>
</dbReference>
<accession>A0A7W6FZU4</accession>
<evidence type="ECO:0000256" key="4">
    <source>
        <dbReference type="ARBA" id="ARBA00023002"/>
    </source>
</evidence>
<gene>
    <name evidence="6" type="ORF">GGR39_002159</name>
</gene>
<dbReference type="RefSeq" id="WP_183617094.1">
    <property type="nucleotide sequence ID" value="NZ_JACIDY010000004.1"/>
</dbReference>
<dbReference type="PANTHER" id="PTHR43400:SF10">
    <property type="entry name" value="3-OXOSTEROID 1-DEHYDROGENASE"/>
    <property type="match status" value="1"/>
</dbReference>
<keyword evidence="3" id="KW-0274">FAD</keyword>
<dbReference type="Gene3D" id="3.50.50.60">
    <property type="entry name" value="FAD/NAD(P)-binding domain"/>
    <property type="match status" value="2"/>
</dbReference>
<keyword evidence="4 6" id="KW-0560">Oxidoreductase</keyword>
<evidence type="ECO:0000256" key="1">
    <source>
        <dbReference type="ARBA" id="ARBA00001974"/>
    </source>
</evidence>
<protein>
    <submittedName>
        <fullName evidence="6">3-oxosteroid 1-dehydrogenase</fullName>
        <ecNumber evidence="6">1.3.99.4</ecNumber>
    </submittedName>
</protein>
<keyword evidence="7" id="KW-1185">Reference proteome</keyword>
<dbReference type="InterPro" id="IPR036188">
    <property type="entry name" value="FAD/NAD-bd_sf"/>
</dbReference>
<dbReference type="GO" id="GO:0047571">
    <property type="term" value="F:3-oxosteroid 1-dehydrogenase activity"/>
    <property type="evidence" value="ECO:0007669"/>
    <property type="project" value="UniProtKB-EC"/>
</dbReference>
<dbReference type="PANTHER" id="PTHR43400">
    <property type="entry name" value="FUMARATE REDUCTASE"/>
    <property type="match status" value="1"/>
</dbReference>
<dbReference type="InterPro" id="IPR027477">
    <property type="entry name" value="Succ_DH/fumarate_Rdtase_cat_sf"/>
</dbReference>
<evidence type="ECO:0000313" key="6">
    <source>
        <dbReference type="EMBL" id="MBB3940502.1"/>
    </source>
</evidence>
<dbReference type="InterPro" id="IPR050315">
    <property type="entry name" value="FAD-oxidoreductase_2"/>
</dbReference>
<evidence type="ECO:0000259" key="5">
    <source>
        <dbReference type="Pfam" id="PF00890"/>
    </source>
</evidence>
<dbReference type="InterPro" id="IPR003953">
    <property type="entry name" value="FAD-dep_OxRdtase_2_FAD-bd"/>
</dbReference>
<comment type="caution">
    <text evidence="6">The sequence shown here is derived from an EMBL/GenBank/DDBJ whole genome shotgun (WGS) entry which is preliminary data.</text>
</comment>